<name>A0ACC2MMD0_PERAE</name>
<evidence type="ECO:0000313" key="2">
    <source>
        <dbReference type="Proteomes" id="UP001234297"/>
    </source>
</evidence>
<gene>
    <name evidence="1" type="ORF">MRB53_008537</name>
</gene>
<keyword evidence="2" id="KW-1185">Reference proteome</keyword>
<reference evidence="1 2" key="1">
    <citation type="journal article" date="2022" name="Hortic Res">
        <title>A haplotype resolved chromosomal level avocado genome allows analysis of novel avocado genes.</title>
        <authorList>
            <person name="Nath O."/>
            <person name="Fletcher S.J."/>
            <person name="Hayward A."/>
            <person name="Shaw L.M."/>
            <person name="Masouleh A.K."/>
            <person name="Furtado A."/>
            <person name="Henry R.J."/>
            <person name="Mitter N."/>
        </authorList>
    </citation>
    <scope>NUCLEOTIDE SEQUENCE [LARGE SCALE GENOMIC DNA]</scope>
    <source>
        <strain evidence="2">cv. Hass</strain>
    </source>
</reference>
<organism evidence="1 2">
    <name type="scientific">Persea americana</name>
    <name type="common">Avocado</name>
    <dbReference type="NCBI Taxonomy" id="3435"/>
    <lineage>
        <taxon>Eukaryota</taxon>
        <taxon>Viridiplantae</taxon>
        <taxon>Streptophyta</taxon>
        <taxon>Embryophyta</taxon>
        <taxon>Tracheophyta</taxon>
        <taxon>Spermatophyta</taxon>
        <taxon>Magnoliopsida</taxon>
        <taxon>Magnoliidae</taxon>
        <taxon>Laurales</taxon>
        <taxon>Lauraceae</taxon>
        <taxon>Persea</taxon>
    </lineage>
</organism>
<protein>
    <submittedName>
        <fullName evidence="1">Uncharacterized protein</fullName>
    </submittedName>
</protein>
<evidence type="ECO:0000313" key="1">
    <source>
        <dbReference type="EMBL" id="KAJ8646789.1"/>
    </source>
</evidence>
<proteinExistence type="predicted"/>
<comment type="caution">
    <text evidence="1">The sequence shown here is derived from an EMBL/GenBank/DDBJ whole genome shotgun (WGS) entry which is preliminary data.</text>
</comment>
<sequence>MNLDTIIHRGGCHCKRIRWQVEAPPSVVVWKCNCSNCSMRGNAHFIVPSSKFKLMEESEQFLTTYTFGTHTAKHTFCKVCGITSFYKPRSNPDGFAVSFRCVDPGTLVHAEIKEFDGRNWEMSYNGSSIASFSKLESEMQS</sequence>
<dbReference type="Proteomes" id="UP001234297">
    <property type="component" value="Chromosome 2"/>
</dbReference>
<dbReference type="EMBL" id="CM056810">
    <property type="protein sequence ID" value="KAJ8646789.1"/>
    <property type="molecule type" value="Genomic_DNA"/>
</dbReference>
<accession>A0ACC2MMD0</accession>